<dbReference type="STRING" id="1618563.UU12_C0041G0001"/>
<organism evidence="1 2">
    <name type="scientific">Candidatus Woesebacteria bacterium GW2011_GWA2_40_7b</name>
    <dbReference type="NCBI Taxonomy" id="1618563"/>
    <lineage>
        <taxon>Bacteria</taxon>
        <taxon>Candidatus Woeseibacteriota</taxon>
    </lineage>
</organism>
<evidence type="ECO:0000313" key="2">
    <source>
        <dbReference type="Proteomes" id="UP000034562"/>
    </source>
</evidence>
<feature type="non-terminal residue" evidence="1">
    <location>
        <position position="1"/>
    </location>
</feature>
<comment type="caution">
    <text evidence="1">The sequence shown here is derived from an EMBL/GenBank/DDBJ whole genome shotgun (WGS) entry which is preliminary data.</text>
</comment>
<dbReference type="EMBL" id="LBZK01000041">
    <property type="protein sequence ID" value="KKR69600.1"/>
    <property type="molecule type" value="Genomic_DNA"/>
</dbReference>
<dbReference type="AlphaFoldDB" id="A0A0G0VC03"/>
<evidence type="ECO:0000313" key="1">
    <source>
        <dbReference type="EMBL" id="KKR69600.1"/>
    </source>
</evidence>
<gene>
    <name evidence="1" type="ORF">UU12_C0041G0001</name>
</gene>
<proteinExistence type="predicted"/>
<dbReference type="Proteomes" id="UP000034562">
    <property type="component" value="Unassembled WGS sequence"/>
</dbReference>
<name>A0A0G0VC03_9BACT</name>
<accession>A0A0G0VC03</accession>
<reference evidence="1 2" key="1">
    <citation type="journal article" date="2015" name="Nature">
        <title>rRNA introns, odd ribosomes, and small enigmatic genomes across a large radiation of phyla.</title>
        <authorList>
            <person name="Brown C.T."/>
            <person name="Hug L.A."/>
            <person name="Thomas B.C."/>
            <person name="Sharon I."/>
            <person name="Castelle C.J."/>
            <person name="Singh A."/>
            <person name="Wilkins M.J."/>
            <person name="Williams K.H."/>
            <person name="Banfield J.F."/>
        </authorList>
    </citation>
    <scope>NUCLEOTIDE SEQUENCE [LARGE SCALE GENOMIC DNA]</scope>
</reference>
<protein>
    <submittedName>
        <fullName evidence="1">Uncharacterized protein</fullName>
    </submittedName>
</protein>
<sequence>IILSIVFGVVLLFLSLRFWNFALKKYTSASS</sequence>